<dbReference type="Proteomes" id="UP000276223">
    <property type="component" value="Unassembled WGS sequence"/>
</dbReference>
<name>A0A3N1ULD2_9BACT</name>
<dbReference type="EMBL" id="RJVA01000012">
    <property type="protein sequence ID" value="ROQ92035.1"/>
    <property type="molecule type" value="Genomic_DNA"/>
</dbReference>
<protein>
    <submittedName>
        <fullName evidence="1">Uncharacterized protein</fullName>
    </submittedName>
</protein>
<evidence type="ECO:0000313" key="1">
    <source>
        <dbReference type="EMBL" id="ROQ92035.1"/>
    </source>
</evidence>
<proteinExistence type="predicted"/>
<gene>
    <name evidence="1" type="ORF">EDC27_1706</name>
</gene>
<reference evidence="1 2" key="1">
    <citation type="submission" date="2018-11" db="EMBL/GenBank/DDBJ databases">
        <title>Genomic Encyclopedia of Type Strains, Phase IV (KMG-IV): sequencing the most valuable type-strain genomes for metagenomic binning, comparative biology and taxonomic classification.</title>
        <authorList>
            <person name="Goeker M."/>
        </authorList>
    </citation>
    <scope>NUCLEOTIDE SEQUENCE [LARGE SCALE GENOMIC DNA]</scope>
    <source>
        <strain evidence="1 2">DSM 22027</strain>
    </source>
</reference>
<keyword evidence="2" id="KW-1185">Reference proteome</keyword>
<sequence length="107" mass="11741">MLVRHVVHMLSPDGVQRWPSDGVQRFKTITTRRYGHRAKMSPALQALHPVPAFWARPSIPGHRVGASLVAALLALPLRNADRQAKSSAVTVARILVMIPKGHDTSPL</sequence>
<accession>A0A3N1ULD2</accession>
<evidence type="ECO:0000313" key="2">
    <source>
        <dbReference type="Proteomes" id="UP000276223"/>
    </source>
</evidence>
<dbReference type="AlphaFoldDB" id="A0A3N1ULD2"/>
<comment type="caution">
    <text evidence="1">The sequence shown here is derived from an EMBL/GenBank/DDBJ whole genome shotgun (WGS) entry which is preliminary data.</text>
</comment>
<organism evidence="1 2">
    <name type="scientific">Desulfosoma caldarium</name>
    <dbReference type="NCBI Taxonomy" id="610254"/>
    <lineage>
        <taxon>Bacteria</taxon>
        <taxon>Pseudomonadati</taxon>
        <taxon>Thermodesulfobacteriota</taxon>
        <taxon>Syntrophobacteria</taxon>
        <taxon>Syntrophobacterales</taxon>
        <taxon>Syntrophobacteraceae</taxon>
        <taxon>Desulfosoma</taxon>
    </lineage>
</organism>